<evidence type="ECO:0000256" key="6">
    <source>
        <dbReference type="ARBA" id="ARBA00023316"/>
    </source>
</evidence>
<keyword evidence="7" id="KW-0963">Cytoplasm</keyword>
<comment type="cofactor">
    <cofactor evidence="7">
        <name>Mg(2+)</name>
        <dbReference type="ChEBI" id="CHEBI:18420"/>
    </cofactor>
</comment>
<comment type="function">
    <text evidence="7">Catalyzes the addition of meso-diaminopimelic acid to the nucleotide precursor UDP-N-acetylmuramoyl-L-alanyl-D-glutamate (UMAG) in the biosynthesis of bacterial cell-wall peptidoglycan.</text>
</comment>
<dbReference type="Gene3D" id="3.40.1390.10">
    <property type="entry name" value="MurE/MurF, N-terminal domain"/>
    <property type="match status" value="1"/>
</dbReference>
<keyword evidence="6 7" id="KW-0961">Cell wall biogenesis/degradation</keyword>
<comment type="similarity">
    <text evidence="1 7">Belongs to the MurCDEF family. MurE subfamily.</text>
</comment>
<comment type="pathway">
    <text evidence="7 8">Cell wall biogenesis; peptidoglycan biosynthesis.</text>
</comment>
<keyword evidence="7 12" id="KW-0436">Ligase</keyword>
<feature type="binding site" evidence="7">
    <location>
        <position position="195"/>
    </location>
    <ligand>
        <name>UDP-N-acetyl-alpha-D-muramoyl-L-alanyl-D-glutamate</name>
        <dbReference type="ChEBI" id="CHEBI:83900"/>
    </ligand>
</feature>
<dbReference type="NCBIfam" id="TIGR01085">
    <property type="entry name" value="murE"/>
    <property type="match status" value="1"/>
</dbReference>
<protein>
    <recommendedName>
        <fullName evidence="7">UDP-N-acetylmuramoyl-L-alanyl-D-glutamate--2,6-diaminopimelate ligase</fullName>
        <ecNumber evidence="7">6.3.2.13</ecNumber>
    </recommendedName>
    <alternativeName>
        <fullName evidence="7">Meso-A2pm-adding enzyme</fullName>
    </alternativeName>
    <alternativeName>
        <fullName evidence="7">Meso-diaminopimelate-adding enzyme</fullName>
    </alternativeName>
    <alternativeName>
        <fullName evidence="7">UDP-MurNAc-L-Ala-D-Glu:meso-diaminopimelate ligase</fullName>
    </alternativeName>
    <alternativeName>
        <fullName evidence="7">UDP-MurNAc-tripeptide synthetase</fullName>
    </alternativeName>
    <alternativeName>
        <fullName evidence="7">UDP-N-acetylmuramyl-tripeptide synthetase</fullName>
    </alternativeName>
</protein>
<dbReference type="GO" id="GO:0071555">
    <property type="term" value="P:cell wall organization"/>
    <property type="evidence" value="ECO:0007669"/>
    <property type="project" value="UniProtKB-KW"/>
</dbReference>
<gene>
    <name evidence="7" type="primary">murE</name>
    <name evidence="12" type="ORF">DEM34_02575</name>
</gene>
<feature type="domain" description="Mur ligase central" evidence="11">
    <location>
        <begin position="118"/>
        <end position="315"/>
    </location>
</feature>
<dbReference type="PANTHER" id="PTHR23135">
    <property type="entry name" value="MUR LIGASE FAMILY MEMBER"/>
    <property type="match status" value="1"/>
</dbReference>
<sequence length="493" mass="50403">MSGVRELTALLAPWASPPAPVPLTGVALDSRALRPGSLFLAVPGGARHGAEFLDPALAAGAAAVAYEPAPGLDAAALEARCAAAGVPAVAVSGLGAAAGAIAARFHGEPSQALTVIGVTGTDGKTSVSHYTAQLLDGVVGRCGLVGTLGHGFAGALEAGSLTTPDATRLQAALAELRDQGARAVVMEVSSHALAQARVDAVAFDVAVLTNLGRDHLDYHGTLAAYAEAKSRLFAWAGLRARVLNLDDALGARLATGHEGVIGYGEAEGAALRLEAVTARETGLAVSARVGGRRLDFELPLLGRFNAWNALAAVGVLLALGGDPEAARPALARLRPVPGRMERFGGGDRPLAVVDYAHTPGALEAALIAVRRHCTGRLWCVFGCGGERDTGKRPLMGGVASRLAHQVVLTSDNPRGEDPRAILEDIRQGCDGPAEVAVEPDREAAIARALGQAAPGDVVLVAGKGHEDYQIVGERRLAFSDRATVRTLLAGEVV</sequence>
<dbReference type="OrthoDB" id="9800958at2"/>
<name>A0A2U2N881_9GAMM</name>
<dbReference type="AlphaFoldDB" id="A0A2U2N881"/>
<comment type="caution">
    <text evidence="7">Lacks conserved residue(s) required for the propagation of feature annotation.</text>
</comment>
<dbReference type="InterPro" id="IPR036615">
    <property type="entry name" value="Mur_ligase_C_dom_sf"/>
</dbReference>
<dbReference type="EMBL" id="QFFI01000003">
    <property type="protein sequence ID" value="PWG65179.1"/>
    <property type="molecule type" value="Genomic_DNA"/>
</dbReference>
<keyword evidence="13" id="KW-1185">Reference proteome</keyword>
<keyword evidence="7" id="KW-0067">ATP-binding</keyword>
<dbReference type="EC" id="6.3.2.13" evidence="7"/>
<evidence type="ECO:0000256" key="7">
    <source>
        <dbReference type="HAMAP-Rule" id="MF_00208"/>
    </source>
</evidence>
<dbReference type="GO" id="GO:0005737">
    <property type="term" value="C:cytoplasm"/>
    <property type="evidence" value="ECO:0007669"/>
    <property type="project" value="UniProtKB-SubCell"/>
</dbReference>
<keyword evidence="3 7" id="KW-0133">Cell shape</keyword>
<dbReference type="InterPro" id="IPR013221">
    <property type="entry name" value="Mur_ligase_cen"/>
</dbReference>
<comment type="PTM">
    <text evidence="7">Carboxylation is probably crucial for Mg(2+) binding and, consequently, for the gamma-phosphate positioning of ATP.</text>
</comment>
<keyword evidence="7" id="KW-0547">Nucleotide-binding</keyword>
<feature type="domain" description="Mur ligase N-terminal catalytic" evidence="9">
    <location>
        <begin position="24"/>
        <end position="106"/>
    </location>
</feature>
<keyword evidence="4 7" id="KW-0573">Peptidoglycan synthesis</keyword>
<feature type="binding site" evidence="7">
    <location>
        <position position="189"/>
    </location>
    <ligand>
        <name>UDP-N-acetyl-alpha-D-muramoyl-L-alanyl-D-glutamate</name>
        <dbReference type="ChEBI" id="CHEBI:83900"/>
    </ligand>
</feature>
<dbReference type="Pfam" id="PF08245">
    <property type="entry name" value="Mur_ligase_M"/>
    <property type="match status" value="1"/>
</dbReference>
<evidence type="ECO:0000256" key="8">
    <source>
        <dbReference type="RuleBase" id="RU004135"/>
    </source>
</evidence>
<evidence type="ECO:0000259" key="10">
    <source>
        <dbReference type="Pfam" id="PF02875"/>
    </source>
</evidence>
<comment type="caution">
    <text evidence="12">The sequence shown here is derived from an EMBL/GenBank/DDBJ whole genome shotgun (WGS) entry which is preliminary data.</text>
</comment>
<dbReference type="Pfam" id="PF01225">
    <property type="entry name" value="Mur_ligase"/>
    <property type="match status" value="1"/>
</dbReference>
<dbReference type="Gene3D" id="3.90.190.20">
    <property type="entry name" value="Mur ligase, C-terminal domain"/>
    <property type="match status" value="1"/>
</dbReference>
<evidence type="ECO:0000256" key="1">
    <source>
        <dbReference type="ARBA" id="ARBA00005898"/>
    </source>
</evidence>
<feature type="domain" description="Mur ligase C-terminal" evidence="10">
    <location>
        <begin position="338"/>
        <end position="464"/>
    </location>
</feature>
<dbReference type="Pfam" id="PF02875">
    <property type="entry name" value="Mur_ligase_C"/>
    <property type="match status" value="1"/>
</dbReference>
<dbReference type="NCBIfam" id="NF001126">
    <property type="entry name" value="PRK00139.1-4"/>
    <property type="match status" value="1"/>
</dbReference>
<evidence type="ECO:0000313" key="13">
    <source>
        <dbReference type="Proteomes" id="UP000245474"/>
    </source>
</evidence>
<dbReference type="SUPFAM" id="SSF53623">
    <property type="entry name" value="MurD-like peptide ligases, catalytic domain"/>
    <property type="match status" value="1"/>
</dbReference>
<feature type="binding site" evidence="7">
    <location>
        <position position="197"/>
    </location>
    <ligand>
        <name>UDP-N-acetyl-alpha-D-muramoyl-L-alanyl-D-glutamate</name>
        <dbReference type="ChEBI" id="CHEBI:83900"/>
    </ligand>
</feature>
<dbReference type="InterPro" id="IPR036565">
    <property type="entry name" value="Mur-like_cat_sf"/>
</dbReference>
<feature type="binding site" evidence="7">
    <location>
        <position position="462"/>
    </location>
    <ligand>
        <name>meso-2,6-diaminopimelate</name>
        <dbReference type="ChEBI" id="CHEBI:57791"/>
    </ligand>
</feature>
<feature type="modified residue" description="N6-carboxylysine" evidence="7">
    <location>
        <position position="229"/>
    </location>
</feature>
<dbReference type="GO" id="GO:0008765">
    <property type="term" value="F:UDP-N-acetylmuramoylalanyl-D-glutamate-2,6-diaminopimelate ligase activity"/>
    <property type="evidence" value="ECO:0007669"/>
    <property type="project" value="UniProtKB-UniRule"/>
</dbReference>
<dbReference type="Proteomes" id="UP000245474">
    <property type="component" value="Unassembled WGS sequence"/>
</dbReference>
<dbReference type="GO" id="GO:0008360">
    <property type="term" value="P:regulation of cell shape"/>
    <property type="evidence" value="ECO:0007669"/>
    <property type="project" value="UniProtKB-KW"/>
</dbReference>
<dbReference type="InterPro" id="IPR004101">
    <property type="entry name" value="Mur_ligase_C"/>
</dbReference>
<feature type="binding site" evidence="7">
    <location>
        <begin position="162"/>
        <end position="163"/>
    </location>
    <ligand>
        <name>UDP-N-acetyl-alpha-D-muramoyl-L-alanyl-D-glutamate</name>
        <dbReference type="ChEBI" id="CHEBI:83900"/>
    </ligand>
</feature>
<evidence type="ECO:0000313" key="12">
    <source>
        <dbReference type="EMBL" id="PWG65179.1"/>
    </source>
</evidence>
<feature type="binding site" evidence="7">
    <location>
        <position position="466"/>
    </location>
    <ligand>
        <name>meso-2,6-diaminopimelate</name>
        <dbReference type="ChEBI" id="CHEBI:57791"/>
    </ligand>
</feature>
<evidence type="ECO:0000259" key="11">
    <source>
        <dbReference type="Pfam" id="PF08245"/>
    </source>
</evidence>
<comment type="catalytic activity">
    <reaction evidence="7">
        <text>UDP-N-acetyl-alpha-D-muramoyl-L-alanyl-D-glutamate + meso-2,6-diaminopimelate + ATP = UDP-N-acetyl-alpha-D-muramoyl-L-alanyl-gamma-D-glutamyl-meso-2,6-diaminopimelate + ADP + phosphate + H(+)</text>
        <dbReference type="Rhea" id="RHEA:23676"/>
        <dbReference type="ChEBI" id="CHEBI:15378"/>
        <dbReference type="ChEBI" id="CHEBI:30616"/>
        <dbReference type="ChEBI" id="CHEBI:43474"/>
        <dbReference type="ChEBI" id="CHEBI:57791"/>
        <dbReference type="ChEBI" id="CHEBI:83900"/>
        <dbReference type="ChEBI" id="CHEBI:83905"/>
        <dbReference type="ChEBI" id="CHEBI:456216"/>
        <dbReference type="EC" id="6.3.2.13"/>
    </reaction>
</comment>
<keyword evidence="5 7" id="KW-0131">Cell cycle</keyword>
<organism evidence="12 13">
    <name type="scientific">Sediminicurvatus halobius</name>
    <dbReference type="NCBI Taxonomy" id="2182432"/>
    <lineage>
        <taxon>Bacteria</taxon>
        <taxon>Pseudomonadati</taxon>
        <taxon>Pseudomonadota</taxon>
        <taxon>Gammaproteobacteria</taxon>
        <taxon>Chromatiales</taxon>
        <taxon>Ectothiorhodospiraceae</taxon>
        <taxon>Sediminicurvatus</taxon>
    </lineage>
</organism>
<dbReference type="PANTHER" id="PTHR23135:SF4">
    <property type="entry name" value="UDP-N-ACETYLMURAMOYL-L-ALANYL-D-GLUTAMATE--2,6-DIAMINOPIMELATE LIGASE MURE HOMOLOG, CHLOROPLASTIC"/>
    <property type="match status" value="1"/>
</dbReference>
<feature type="binding site" evidence="7">
    <location>
        <begin position="411"/>
        <end position="414"/>
    </location>
    <ligand>
        <name>meso-2,6-diaminopimelate</name>
        <dbReference type="ChEBI" id="CHEBI:57791"/>
    </ligand>
</feature>
<dbReference type="NCBIfam" id="NF001124">
    <property type="entry name" value="PRK00139.1-2"/>
    <property type="match status" value="1"/>
</dbReference>
<evidence type="ECO:0000256" key="2">
    <source>
        <dbReference type="ARBA" id="ARBA00022618"/>
    </source>
</evidence>
<dbReference type="InterPro" id="IPR005761">
    <property type="entry name" value="UDP-N-AcMur-Glu-dNH2Pim_ligase"/>
</dbReference>
<evidence type="ECO:0000256" key="5">
    <source>
        <dbReference type="ARBA" id="ARBA00023306"/>
    </source>
</evidence>
<comment type="subcellular location">
    <subcellularLocation>
        <location evidence="7 8">Cytoplasm</location>
    </subcellularLocation>
</comment>
<dbReference type="HAMAP" id="MF_00208">
    <property type="entry name" value="MurE"/>
    <property type="match status" value="1"/>
</dbReference>
<dbReference type="GO" id="GO:0051301">
    <property type="term" value="P:cell division"/>
    <property type="evidence" value="ECO:0007669"/>
    <property type="project" value="UniProtKB-KW"/>
</dbReference>
<accession>A0A2U2N881</accession>
<dbReference type="RefSeq" id="WP_109675953.1">
    <property type="nucleotide sequence ID" value="NZ_CP086615.1"/>
</dbReference>
<feature type="binding site" evidence="7">
    <location>
        <position position="387"/>
    </location>
    <ligand>
        <name>meso-2,6-diaminopimelate</name>
        <dbReference type="ChEBI" id="CHEBI:57791"/>
    </ligand>
</feature>
<keyword evidence="7" id="KW-0460">Magnesium</keyword>
<dbReference type="SUPFAM" id="SSF53244">
    <property type="entry name" value="MurD-like peptide ligases, peptide-binding domain"/>
    <property type="match status" value="1"/>
</dbReference>
<evidence type="ECO:0000256" key="3">
    <source>
        <dbReference type="ARBA" id="ARBA00022960"/>
    </source>
</evidence>
<proteinExistence type="inferred from homology"/>
<dbReference type="InterPro" id="IPR035911">
    <property type="entry name" value="MurE/MurF_N"/>
</dbReference>
<reference evidence="12 13" key="1">
    <citation type="submission" date="2018-05" db="EMBL/GenBank/DDBJ databases">
        <title>Spiribacter halobius sp. nov., a moderately halophilic bacterium isolated from marine solar saltern.</title>
        <authorList>
            <person name="Zheng W.-S."/>
            <person name="Lu D.-C."/>
            <person name="Du Z.-J."/>
        </authorList>
    </citation>
    <scope>NUCLEOTIDE SEQUENCE [LARGE SCALE GENOMIC DNA]</scope>
    <source>
        <strain evidence="12 13">E85</strain>
    </source>
</reference>
<dbReference type="SUPFAM" id="SSF63418">
    <property type="entry name" value="MurE/MurF N-terminal domain"/>
    <property type="match status" value="1"/>
</dbReference>
<feature type="binding site" evidence="7">
    <location>
        <begin position="120"/>
        <end position="126"/>
    </location>
    <ligand>
        <name>ATP</name>
        <dbReference type="ChEBI" id="CHEBI:30616"/>
    </ligand>
</feature>
<keyword evidence="2 7" id="KW-0132">Cell division</keyword>
<feature type="binding site" evidence="7">
    <location>
        <position position="30"/>
    </location>
    <ligand>
        <name>UDP-N-acetyl-alpha-D-muramoyl-L-alanyl-D-glutamate</name>
        <dbReference type="ChEBI" id="CHEBI:83900"/>
    </ligand>
</feature>
<evidence type="ECO:0000256" key="4">
    <source>
        <dbReference type="ARBA" id="ARBA00022984"/>
    </source>
</evidence>
<evidence type="ECO:0000259" key="9">
    <source>
        <dbReference type="Pfam" id="PF01225"/>
    </source>
</evidence>
<feature type="binding site" evidence="7">
    <location>
        <position position="28"/>
    </location>
    <ligand>
        <name>UDP-N-acetyl-alpha-D-muramoyl-L-alanyl-D-glutamate</name>
        <dbReference type="ChEBI" id="CHEBI:83900"/>
    </ligand>
</feature>
<dbReference type="GO" id="GO:0005524">
    <property type="term" value="F:ATP binding"/>
    <property type="evidence" value="ECO:0007669"/>
    <property type="project" value="UniProtKB-UniRule"/>
</dbReference>
<dbReference type="Gene3D" id="3.40.1190.10">
    <property type="entry name" value="Mur-like, catalytic domain"/>
    <property type="match status" value="1"/>
</dbReference>
<dbReference type="GO" id="GO:0000287">
    <property type="term" value="F:magnesium ion binding"/>
    <property type="evidence" value="ECO:0007669"/>
    <property type="project" value="UniProtKB-UniRule"/>
</dbReference>
<dbReference type="InterPro" id="IPR000713">
    <property type="entry name" value="Mur_ligase_N"/>
</dbReference>
<dbReference type="UniPathway" id="UPA00219"/>
<feature type="short sequence motif" description="Meso-diaminopimelate recognition motif" evidence="7">
    <location>
        <begin position="411"/>
        <end position="414"/>
    </location>
</feature>
<dbReference type="GO" id="GO:0009252">
    <property type="term" value="P:peptidoglycan biosynthetic process"/>
    <property type="evidence" value="ECO:0007669"/>
    <property type="project" value="UniProtKB-UniRule"/>
</dbReference>